<dbReference type="AlphaFoldDB" id="A0AAD3T298"/>
<organism evidence="1 2">
    <name type="scientific">Nepenthes gracilis</name>
    <name type="common">Slender pitcher plant</name>
    <dbReference type="NCBI Taxonomy" id="150966"/>
    <lineage>
        <taxon>Eukaryota</taxon>
        <taxon>Viridiplantae</taxon>
        <taxon>Streptophyta</taxon>
        <taxon>Embryophyta</taxon>
        <taxon>Tracheophyta</taxon>
        <taxon>Spermatophyta</taxon>
        <taxon>Magnoliopsida</taxon>
        <taxon>eudicotyledons</taxon>
        <taxon>Gunneridae</taxon>
        <taxon>Pentapetalae</taxon>
        <taxon>Caryophyllales</taxon>
        <taxon>Nepenthaceae</taxon>
        <taxon>Nepenthes</taxon>
    </lineage>
</organism>
<sequence>MHSSKNSLRQVALRPTTLQKITLRKMYSENFSLRTLHLSDPRTPSNALWFPPPDSCAFQAKKKNRQIANRPNALRTPAKCTPATCTPDNFTNI</sequence>
<accession>A0AAD3T298</accession>
<reference evidence="1" key="1">
    <citation type="submission" date="2023-05" db="EMBL/GenBank/DDBJ databases">
        <title>Nepenthes gracilis genome sequencing.</title>
        <authorList>
            <person name="Fukushima K."/>
        </authorList>
    </citation>
    <scope>NUCLEOTIDE SEQUENCE</scope>
    <source>
        <strain evidence="1">SING2019-196</strain>
    </source>
</reference>
<dbReference type="Proteomes" id="UP001279734">
    <property type="component" value="Unassembled WGS sequence"/>
</dbReference>
<gene>
    <name evidence="1" type="ORF">Nepgr_023138</name>
</gene>
<keyword evidence="2" id="KW-1185">Reference proteome</keyword>
<comment type="caution">
    <text evidence="1">The sequence shown here is derived from an EMBL/GenBank/DDBJ whole genome shotgun (WGS) entry which is preliminary data.</text>
</comment>
<dbReference type="EMBL" id="BSYO01000023">
    <property type="protein sequence ID" value="GMH21296.1"/>
    <property type="molecule type" value="Genomic_DNA"/>
</dbReference>
<protein>
    <submittedName>
        <fullName evidence="1">Uncharacterized protein</fullName>
    </submittedName>
</protein>
<name>A0AAD3T298_NEPGR</name>
<evidence type="ECO:0000313" key="2">
    <source>
        <dbReference type="Proteomes" id="UP001279734"/>
    </source>
</evidence>
<proteinExistence type="predicted"/>
<evidence type="ECO:0000313" key="1">
    <source>
        <dbReference type="EMBL" id="GMH21296.1"/>
    </source>
</evidence>